<evidence type="ECO:0000313" key="3">
    <source>
        <dbReference type="Proteomes" id="UP001519295"/>
    </source>
</evidence>
<accession>A0ABS4W205</accession>
<comment type="caution">
    <text evidence="2">The sequence shown here is derived from an EMBL/GenBank/DDBJ whole genome shotgun (WGS) entry which is preliminary data.</text>
</comment>
<dbReference type="InterPro" id="IPR002711">
    <property type="entry name" value="HNH"/>
</dbReference>
<gene>
    <name evidence="2" type="ORF">JOF36_005931</name>
</gene>
<keyword evidence="3" id="KW-1185">Reference proteome</keyword>
<reference evidence="2 3" key="1">
    <citation type="submission" date="2021-03" db="EMBL/GenBank/DDBJ databases">
        <title>Sequencing the genomes of 1000 actinobacteria strains.</title>
        <authorList>
            <person name="Klenk H.-P."/>
        </authorList>
    </citation>
    <scope>NUCLEOTIDE SEQUENCE [LARGE SCALE GENOMIC DNA]</scope>
    <source>
        <strain evidence="2 3">DSM 45256</strain>
    </source>
</reference>
<evidence type="ECO:0000313" key="2">
    <source>
        <dbReference type="EMBL" id="MBP2370235.1"/>
    </source>
</evidence>
<name>A0ABS4W205_9PSEU</name>
<dbReference type="InterPro" id="IPR003615">
    <property type="entry name" value="HNH_nuc"/>
</dbReference>
<dbReference type="Pfam" id="PF01844">
    <property type="entry name" value="HNH"/>
    <property type="match status" value="1"/>
</dbReference>
<dbReference type="CDD" id="cd00085">
    <property type="entry name" value="HNHc"/>
    <property type="match status" value="1"/>
</dbReference>
<sequence length="263" mass="29587">MTLLPPAPQCVRSLEGGIGRPTCARRALARGTMELVCRGCGAPLPARQGRGRPRVWCSSRCKSVARHRVLRSDPDAWAAELQSVRVRRVLVVHRVRCAVCGTEFDHPGGGAPASRCRAHRAFKSWVECPCGTALWKRNPDAHCSRACYRSFHPPAAPDERTRKGRRRTWESGAPGLNQHQRRRLLLHWQRRGRTCWTCPEFPDTVDHVIPVSRGGTNHEGNLVPACKRHNSSRRALLITEWRFRNGRSRPAAERDTEPEPSAT</sequence>
<evidence type="ECO:0000259" key="1">
    <source>
        <dbReference type="SMART" id="SM00507"/>
    </source>
</evidence>
<dbReference type="SMART" id="SM00507">
    <property type="entry name" value="HNHc"/>
    <property type="match status" value="1"/>
</dbReference>
<dbReference type="Proteomes" id="UP001519295">
    <property type="component" value="Unassembled WGS sequence"/>
</dbReference>
<dbReference type="Gene3D" id="1.10.30.50">
    <property type="match status" value="1"/>
</dbReference>
<protein>
    <submittedName>
        <fullName evidence="2">Endogenous inhibitor of DNA gyrase (YacG/DUF329 family)</fullName>
    </submittedName>
</protein>
<proteinExistence type="predicted"/>
<organism evidence="2 3">
    <name type="scientific">Pseudonocardia parietis</name>
    <dbReference type="NCBI Taxonomy" id="570936"/>
    <lineage>
        <taxon>Bacteria</taxon>
        <taxon>Bacillati</taxon>
        <taxon>Actinomycetota</taxon>
        <taxon>Actinomycetes</taxon>
        <taxon>Pseudonocardiales</taxon>
        <taxon>Pseudonocardiaceae</taxon>
        <taxon>Pseudonocardia</taxon>
    </lineage>
</organism>
<feature type="domain" description="HNH nuclease" evidence="1">
    <location>
        <begin position="180"/>
        <end position="231"/>
    </location>
</feature>
<dbReference type="EMBL" id="JAGINU010000001">
    <property type="protein sequence ID" value="MBP2370235.1"/>
    <property type="molecule type" value="Genomic_DNA"/>
</dbReference>